<accession>A0A7J7IW22</accession>
<organism evidence="1 2">
    <name type="scientific">Bugula neritina</name>
    <name type="common">Brown bryozoan</name>
    <name type="synonym">Sertularia neritina</name>
    <dbReference type="NCBI Taxonomy" id="10212"/>
    <lineage>
        <taxon>Eukaryota</taxon>
        <taxon>Metazoa</taxon>
        <taxon>Spiralia</taxon>
        <taxon>Lophotrochozoa</taxon>
        <taxon>Bryozoa</taxon>
        <taxon>Gymnolaemata</taxon>
        <taxon>Cheilostomatida</taxon>
        <taxon>Flustrina</taxon>
        <taxon>Buguloidea</taxon>
        <taxon>Bugulidae</taxon>
        <taxon>Bugula</taxon>
    </lineage>
</organism>
<evidence type="ECO:0000313" key="2">
    <source>
        <dbReference type="Proteomes" id="UP000593567"/>
    </source>
</evidence>
<sequence>MDSGKYLEPLVRRAIQEKFPESLHTIFEIFKRAFTHGATMSLNSNAIPGIGENLNDAIRQLIIDNIFTIKGAVMDSITELDVIQKLAELFETQKKLDCLELIFPADNPHVHSLFCKLVSFSLSVKCTLCLRKCAKYLKLPVYAKDLAVIFISTTFAFAGPSDEAAEVRILSEWLSKDADLLTMVKPFLSSIICWYIRLVCRAAHDEQHIWKIHLAILEVTQQRVNSTSHRGVKKHAFLTGENAKSWVLCLSGTSTVATDMVLQLLHVFISTGALNITKDEMSWCTENIPKSDCHLLDILGYLYFVTSANFLLKSFHSLLAKPRLCMSHDKWALDFSSSSQITITEGPASLCIATLKDIIDEMCTQHFLVIITKETICAYSRKVVTISAIAVKRFIVMQIYSVIIDGIYHSVLDQYLLIFTVNN</sequence>
<gene>
    <name evidence="1" type="ORF">EB796_023958</name>
</gene>
<comment type="caution">
    <text evidence="1">The sequence shown here is derived from an EMBL/GenBank/DDBJ whole genome shotgun (WGS) entry which is preliminary data.</text>
</comment>
<dbReference type="Proteomes" id="UP000593567">
    <property type="component" value="Unassembled WGS sequence"/>
</dbReference>
<evidence type="ECO:0000313" key="1">
    <source>
        <dbReference type="EMBL" id="KAF6017757.1"/>
    </source>
</evidence>
<keyword evidence="2" id="KW-1185">Reference proteome</keyword>
<proteinExistence type="predicted"/>
<dbReference type="AlphaFoldDB" id="A0A7J7IW22"/>
<name>A0A7J7IW22_BUGNE</name>
<dbReference type="EMBL" id="VXIV02003364">
    <property type="protein sequence ID" value="KAF6017757.1"/>
    <property type="molecule type" value="Genomic_DNA"/>
</dbReference>
<reference evidence="1" key="1">
    <citation type="submission" date="2020-06" db="EMBL/GenBank/DDBJ databases">
        <title>Draft genome of Bugula neritina, a colonial animal packing powerful symbionts and potential medicines.</title>
        <authorList>
            <person name="Rayko M."/>
        </authorList>
    </citation>
    <scope>NUCLEOTIDE SEQUENCE [LARGE SCALE GENOMIC DNA]</scope>
    <source>
        <strain evidence="1">Kwan_BN1</strain>
    </source>
</reference>
<protein>
    <submittedName>
        <fullName evidence="1">Uncharacterized protein</fullName>
    </submittedName>
</protein>